<dbReference type="SMART" id="SM00093">
    <property type="entry name" value="SERPIN"/>
    <property type="match status" value="2"/>
</dbReference>
<keyword evidence="3 7" id="KW-0732">Signal</keyword>
<keyword evidence="2" id="KW-0646">Protease inhibitor</keyword>
<name>A0A9Q1B7L4_9SAUR</name>
<dbReference type="GO" id="GO:0005615">
    <property type="term" value="C:extracellular space"/>
    <property type="evidence" value="ECO:0007669"/>
    <property type="project" value="InterPro"/>
</dbReference>
<keyword evidence="10" id="KW-1185">Reference proteome</keyword>
<dbReference type="Proteomes" id="UP001142489">
    <property type="component" value="Unassembled WGS sequence"/>
</dbReference>
<evidence type="ECO:0000256" key="3">
    <source>
        <dbReference type="ARBA" id="ARBA00022729"/>
    </source>
</evidence>
<feature type="chain" id="PRO_5040359938" description="Serpin domain-containing protein" evidence="7">
    <location>
        <begin position="20"/>
        <end position="796"/>
    </location>
</feature>
<dbReference type="InterPro" id="IPR000215">
    <property type="entry name" value="Serpin_fam"/>
</dbReference>
<evidence type="ECO:0000256" key="5">
    <source>
        <dbReference type="ARBA" id="ARBA00023180"/>
    </source>
</evidence>
<sequence>MANFYVALLLAGLQTLAFAHHTPVRHEKETEAHLSAEHAHTVPYLKLAPSNADFAFKFYREVASGAAQRNIFFSPLSITAAFSMVALGAKSNTLRQLWSGLGFNQLDISEHELHECFRHLLHVLNNPNADIELNMGGALFIDEKLQPLKKFLDEAQHFYESEISQTPLKNPEEAMNQINSYIEEKTHGKLQDVIKGLDPEAVMVLVNYLFMKAYWRNPFSYEVTREEDFFVDKRTTVRVPMMHRKGVYKTYHDTDLSCQVVEVPYKGSASALFILPDPGKMKQVEDSLNKDVLFKWLNSVRPGRIDLYLPRFSISGSYDVKAFFQKLGVTDLFENHADLSGITGKPELKVSKAIIYLLLFCVQVNCYHLSGHQKNQDGHREDSALKRKRHLLDKQEKTPTGSDKMASIRTDFAFRLYNHVISGAADKNVFLSPLSISTAFAVLALGANSETKGQLLKGLGFNLSEIEEEEIHEGFHDLLHNRPYAKSEVTTWTEPEVNIGNALFIEESLKPRPEFSKDVKALYEAESFSCNFSNYIGAEKQINNYIMNKTKGKIPHSVERLDQSTVMVLVNYITFKADWKLAFDTASTMEEDFFVDANRTVKVSLMSQEGFYKYLRDEDLSSWVVAIDFRGDGIADTYRDDITAFFILPDEGKMKHLEGALLKENVSKWAAFFRISDYEGLHLYIPKFTISSSYNLKDIMEKLGVTDIFNNNADLSGINGERNLKLSKIVHKAVLDLRESGTKDETVTTFWSWPQLLPISSPPVLKFNKPYMMVITDKKANIIFLAKMVDPTEGQT</sequence>
<evidence type="ECO:0000256" key="4">
    <source>
        <dbReference type="ARBA" id="ARBA00022900"/>
    </source>
</evidence>
<evidence type="ECO:0000256" key="2">
    <source>
        <dbReference type="ARBA" id="ARBA00022690"/>
    </source>
</evidence>
<dbReference type="FunFam" id="2.30.39.10:FF:000003">
    <property type="entry name" value="alpha-1-antitrypsin isoform X1"/>
    <property type="match status" value="1"/>
</dbReference>
<keyword evidence="5" id="KW-0325">Glycoprotein</keyword>
<feature type="signal peptide" evidence="7">
    <location>
        <begin position="1"/>
        <end position="19"/>
    </location>
</feature>
<dbReference type="SUPFAM" id="SSF56574">
    <property type="entry name" value="Serpins"/>
    <property type="match status" value="2"/>
</dbReference>
<protein>
    <recommendedName>
        <fullName evidence="8">Serpin domain-containing protein</fullName>
    </recommendedName>
</protein>
<reference evidence="9" key="1">
    <citation type="journal article" date="2023" name="DNA Res.">
        <title>Chromosome-level genome assembly of Phrynocephalus forsythii using third-generation DNA sequencing and Hi-C analysis.</title>
        <authorList>
            <person name="Qi Y."/>
            <person name="Zhao W."/>
            <person name="Zhao Y."/>
            <person name="Niu C."/>
            <person name="Cao S."/>
            <person name="Zhang Y."/>
        </authorList>
    </citation>
    <scope>NUCLEOTIDE SEQUENCE</scope>
    <source>
        <tissue evidence="9">Muscle</tissue>
    </source>
</reference>
<dbReference type="AlphaFoldDB" id="A0A9Q1B7L4"/>
<dbReference type="Pfam" id="PF00079">
    <property type="entry name" value="Serpin"/>
    <property type="match status" value="2"/>
</dbReference>
<dbReference type="InterPro" id="IPR023796">
    <property type="entry name" value="Serpin_dom"/>
</dbReference>
<gene>
    <name evidence="9" type="ORF">JRQ81_001088</name>
</gene>
<comment type="caution">
    <text evidence="9">The sequence shown here is derived from an EMBL/GenBank/DDBJ whole genome shotgun (WGS) entry which is preliminary data.</text>
</comment>
<proteinExistence type="inferred from homology"/>
<evidence type="ECO:0000259" key="8">
    <source>
        <dbReference type="SMART" id="SM00093"/>
    </source>
</evidence>
<dbReference type="PANTHER" id="PTHR11461">
    <property type="entry name" value="SERINE PROTEASE INHIBITOR, SERPIN"/>
    <property type="match status" value="1"/>
</dbReference>
<evidence type="ECO:0000313" key="9">
    <source>
        <dbReference type="EMBL" id="KAJ7345138.1"/>
    </source>
</evidence>
<dbReference type="InterPro" id="IPR042185">
    <property type="entry name" value="Serpin_sf_2"/>
</dbReference>
<keyword evidence="4" id="KW-0722">Serine protease inhibitor</keyword>
<evidence type="ECO:0000256" key="6">
    <source>
        <dbReference type="RuleBase" id="RU000411"/>
    </source>
</evidence>
<accession>A0A9Q1B7L4</accession>
<feature type="domain" description="Serpin" evidence="8">
    <location>
        <begin position="56"/>
        <end position="376"/>
    </location>
</feature>
<dbReference type="Gene3D" id="2.30.39.10">
    <property type="entry name" value="Alpha-1-antitrypsin, domain 1"/>
    <property type="match status" value="2"/>
</dbReference>
<organism evidence="9 10">
    <name type="scientific">Phrynocephalus forsythii</name>
    <dbReference type="NCBI Taxonomy" id="171643"/>
    <lineage>
        <taxon>Eukaryota</taxon>
        <taxon>Metazoa</taxon>
        <taxon>Chordata</taxon>
        <taxon>Craniata</taxon>
        <taxon>Vertebrata</taxon>
        <taxon>Euteleostomi</taxon>
        <taxon>Lepidosauria</taxon>
        <taxon>Squamata</taxon>
        <taxon>Bifurcata</taxon>
        <taxon>Unidentata</taxon>
        <taxon>Episquamata</taxon>
        <taxon>Toxicofera</taxon>
        <taxon>Iguania</taxon>
        <taxon>Acrodonta</taxon>
        <taxon>Agamidae</taxon>
        <taxon>Agaminae</taxon>
        <taxon>Phrynocephalus</taxon>
    </lineage>
</organism>
<evidence type="ECO:0000256" key="7">
    <source>
        <dbReference type="SAM" id="SignalP"/>
    </source>
</evidence>
<dbReference type="OrthoDB" id="9047132at2759"/>
<dbReference type="PANTHER" id="PTHR11461:SF165">
    <property type="entry name" value="ALPHA-1-ANTITRYPSIN"/>
    <property type="match status" value="1"/>
</dbReference>
<dbReference type="EMBL" id="JAPFRF010000001">
    <property type="protein sequence ID" value="KAJ7345138.1"/>
    <property type="molecule type" value="Genomic_DNA"/>
</dbReference>
<comment type="similarity">
    <text evidence="1 6">Belongs to the serpin family.</text>
</comment>
<dbReference type="GO" id="GO:0004867">
    <property type="term" value="F:serine-type endopeptidase inhibitor activity"/>
    <property type="evidence" value="ECO:0007669"/>
    <property type="project" value="UniProtKB-KW"/>
</dbReference>
<feature type="domain" description="Serpin" evidence="8">
    <location>
        <begin position="414"/>
        <end position="791"/>
    </location>
</feature>
<dbReference type="InterPro" id="IPR036186">
    <property type="entry name" value="Serpin_sf"/>
</dbReference>
<dbReference type="InterPro" id="IPR042178">
    <property type="entry name" value="Serpin_sf_1"/>
</dbReference>
<dbReference type="Gene3D" id="3.30.497.10">
    <property type="entry name" value="Antithrombin, subunit I, domain 2"/>
    <property type="match status" value="2"/>
</dbReference>
<evidence type="ECO:0000256" key="1">
    <source>
        <dbReference type="ARBA" id="ARBA00009500"/>
    </source>
</evidence>
<evidence type="ECO:0000313" key="10">
    <source>
        <dbReference type="Proteomes" id="UP001142489"/>
    </source>
</evidence>
<dbReference type="FunFam" id="3.30.497.10:FF:000001">
    <property type="entry name" value="Serine protease inhibitor"/>
    <property type="match status" value="2"/>
</dbReference>